<organism evidence="2 3">
    <name type="scientific">Elysia crispata</name>
    <name type="common">lettuce slug</name>
    <dbReference type="NCBI Taxonomy" id="231223"/>
    <lineage>
        <taxon>Eukaryota</taxon>
        <taxon>Metazoa</taxon>
        <taxon>Spiralia</taxon>
        <taxon>Lophotrochozoa</taxon>
        <taxon>Mollusca</taxon>
        <taxon>Gastropoda</taxon>
        <taxon>Heterobranchia</taxon>
        <taxon>Euthyneura</taxon>
        <taxon>Panpulmonata</taxon>
        <taxon>Sacoglossa</taxon>
        <taxon>Placobranchoidea</taxon>
        <taxon>Plakobranchidae</taxon>
        <taxon>Elysia</taxon>
    </lineage>
</organism>
<feature type="compositionally biased region" description="Basic and acidic residues" evidence="1">
    <location>
        <begin position="21"/>
        <end position="39"/>
    </location>
</feature>
<accession>A0AAE0XPT3</accession>
<feature type="non-terminal residue" evidence="2">
    <location>
        <position position="1"/>
    </location>
</feature>
<feature type="region of interest" description="Disordered" evidence="1">
    <location>
        <begin position="1"/>
        <end position="40"/>
    </location>
</feature>
<dbReference type="Proteomes" id="UP001283361">
    <property type="component" value="Unassembled WGS sequence"/>
</dbReference>
<reference evidence="2" key="1">
    <citation type="journal article" date="2023" name="G3 (Bethesda)">
        <title>A reference genome for the long-term kleptoplast-retaining sea slug Elysia crispata morphotype clarki.</title>
        <authorList>
            <person name="Eastman K.E."/>
            <person name="Pendleton A.L."/>
            <person name="Shaikh M.A."/>
            <person name="Suttiyut T."/>
            <person name="Ogas R."/>
            <person name="Tomko P."/>
            <person name="Gavelis G."/>
            <person name="Widhalm J.R."/>
            <person name="Wisecaver J.H."/>
        </authorList>
    </citation>
    <scope>NUCLEOTIDE SEQUENCE</scope>
    <source>
        <strain evidence="2">ECLA1</strain>
    </source>
</reference>
<name>A0AAE0XPT3_9GAST</name>
<feature type="compositionally biased region" description="Basic residues" evidence="1">
    <location>
        <begin position="1"/>
        <end position="14"/>
    </location>
</feature>
<keyword evidence="3" id="KW-1185">Reference proteome</keyword>
<evidence type="ECO:0000256" key="1">
    <source>
        <dbReference type="SAM" id="MobiDB-lite"/>
    </source>
</evidence>
<evidence type="ECO:0000313" key="3">
    <source>
        <dbReference type="Proteomes" id="UP001283361"/>
    </source>
</evidence>
<dbReference type="EMBL" id="JAWDGP010007925">
    <property type="protein sequence ID" value="KAK3699992.1"/>
    <property type="molecule type" value="Genomic_DNA"/>
</dbReference>
<comment type="caution">
    <text evidence="2">The sequence shown here is derived from an EMBL/GenBank/DDBJ whole genome shotgun (WGS) entry which is preliminary data.</text>
</comment>
<protein>
    <submittedName>
        <fullName evidence="2">Uncharacterized protein</fullName>
    </submittedName>
</protein>
<proteinExistence type="predicted"/>
<sequence length="92" mass="10136">LEKSARHSLGRKRQQALSMLSREEAYNKSRNKPDSREEVNIQSAESAIAADNITLHSDGTSRDGKKIVGHQMSVDDGCVFYLDFAPVASEDA</sequence>
<gene>
    <name evidence="2" type="ORF">RRG08_004552</name>
</gene>
<dbReference type="AlphaFoldDB" id="A0AAE0XPT3"/>
<evidence type="ECO:0000313" key="2">
    <source>
        <dbReference type="EMBL" id="KAK3699992.1"/>
    </source>
</evidence>